<evidence type="ECO:0000256" key="2">
    <source>
        <dbReference type="ARBA" id="ARBA00008807"/>
    </source>
</evidence>
<gene>
    <name evidence="10" type="ORF">BZ3500_MVSOF-1268-A1-R1_CHR4-3G07240</name>
</gene>
<dbReference type="EMBL" id="FMWP01000093">
    <property type="protein sequence ID" value="SCZ97542.1"/>
    <property type="molecule type" value="Genomic_DNA"/>
</dbReference>
<evidence type="ECO:0000256" key="3">
    <source>
        <dbReference type="ARBA" id="ARBA00022448"/>
    </source>
</evidence>
<accession>A0A2X0M4F0</accession>
<proteinExistence type="inferred from homology"/>
<evidence type="ECO:0000256" key="9">
    <source>
        <dbReference type="SAM" id="Phobius"/>
    </source>
</evidence>
<feature type="transmembrane region" description="Helical" evidence="9">
    <location>
        <begin position="110"/>
        <end position="136"/>
    </location>
</feature>
<comment type="subcellular location">
    <subcellularLocation>
        <location evidence="1">Membrane</location>
        <topology evidence="1">Multi-pass membrane protein</topology>
    </subcellularLocation>
</comment>
<evidence type="ECO:0000256" key="6">
    <source>
        <dbReference type="ARBA" id="ARBA00022927"/>
    </source>
</evidence>
<dbReference type="Proteomes" id="UP000249723">
    <property type="component" value="Unassembled WGS sequence"/>
</dbReference>
<dbReference type="InterPro" id="IPR004813">
    <property type="entry name" value="OPT"/>
</dbReference>
<protein>
    <submittedName>
        <fullName evidence="10">BZ3500_MvSof-1268-A1-R1_Chr4-3g07240 protein</fullName>
    </submittedName>
</protein>
<keyword evidence="5" id="KW-0571">Peptide transport</keyword>
<evidence type="ECO:0000313" key="11">
    <source>
        <dbReference type="Proteomes" id="UP000249723"/>
    </source>
</evidence>
<evidence type="ECO:0000256" key="8">
    <source>
        <dbReference type="ARBA" id="ARBA00023136"/>
    </source>
</evidence>
<dbReference type="Pfam" id="PF03169">
    <property type="entry name" value="OPT"/>
    <property type="match status" value="1"/>
</dbReference>
<keyword evidence="7 9" id="KW-1133">Transmembrane helix</keyword>
<dbReference type="GO" id="GO:0015031">
    <property type="term" value="P:protein transport"/>
    <property type="evidence" value="ECO:0007669"/>
    <property type="project" value="UniProtKB-KW"/>
</dbReference>
<dbReference type="OrthoDB" id="2538021at2759"/>
<feature type="transmembrane region" description="Helical" evidence="9">
    <location>
        <begin position="7"/>
        <end position="29"/>
    </location>
</feature>
<keyword evidence="11" id="KW-1185">Reference proteome</keyword>
<dbReference type="GO" id="GO:0016020">
    <property type="term" value="C:membrane"/>
    <property type="evidence" value="ECO:0007669"/>
    <property type="project" value="UniProtKB-SubCell"/>
</dbReference>
<evidence type="ECO:0000256" key="5">
    <source>
        <dbReference type="ARBA" id="ARBA00022856"/>
    </source>
</evidence>
<organism evidence="10 11">
    <name type="scientific">Microbotryum saponariae</name>
    <dbReference type="NCBI Taxonomy" id="289078"/>
    <lineage>
        <taxon>Eukaryota</taxon>
        <taxon>Fungi</taxon>
        <taxon>Dikarya</taxon>
        <taxon>Basidiomycota</taxon>
        <taxon>Pucciniomycotina</taxon>
        <taxon>Microbotryomycetes</taxon>
        <taxon>Microbotryales</taxon>
        <taxon>Microbotryaceae</taxon>
        <taxon>Microbotryum</taxon>
    </lineage>
</organism>
<feature type="transmembrane region" description="Helical" evidence="9">
    <location>
        <begin position="300"/>
        <end position="327"/>
    </location>
</feature>
<feature type="transmembrane region" description="Helical" evidence="9">
    <location>
        <begin position="411"/>
        <end position="433"/>
    </location>
</feature>
<keyword evidence="6" id="KW-0653">Protein transport</keyword>
<keyword evidence="4 9" id="KW-0812">Transmembrane</keyword>
<sequence length="438" mass="48822">MPGRTQVLRYLGVNLSVGASIMHVILYVVSSSTYALRLRIAKLILSWSRWYRKDLIAAWNKWRTNVHDDPHYLKMQAYPECSMWVYFGTAMGAFVIALATLYGGHTGMPWYALIVAVLVALIELPILCVMTAITGFRTTGSTVFQMLGSALVPGNARANLYFGLYSTNSIQQGSMMVKDLKLGQYTKVPPRAMFVVQAVGTLLGSILNLIVMNSIVNSQREILLSVEGSNLWSGNVVQSYNTQAVSWGALGKEMYGPHNKYFLIPLGLLIGLFVPVPFYLGHRFFPKLRLDRLVTPQLVFSLGFLSVGINSSVMSLFLLAIWSQFYLRKRHPTFFRKYNYLLAAALDGGTDFMVFISTFTGKFALVNGGAGKQYTFPTWALNPQGHYDCTSGLRSASQTYLIFGTMVLSHVALYASWRTSCFFIGVILIGLGFDPLLW</sequence>
<feature type="transmembrane region" description="Helical" evidence="9">
    <location>
        <begin position="261"/>
        <end position="280"/>
    </location>
</feature>
<evidence type="ECO:0000313" key="10">
    <source>
        <dbReference type="EMBL" id="SCZ97542.1"/>
    </source>
</evidence>
<reference evidence="11" key="1">
    <citation type="submission" date="2016-10" db="EMBL/GenBank/DDBJ databases">
        <authorList>
            <person name="Jeantristanb JTB J.-T."/>
            <person name="Ricardo R."/>
        </authorList>
    </citation>
    <scope>NUCLEOTIDE SEQUENCE [LARGE SCALE GENOMIC DNA]</scope>
</reference>
<feature type="transmembrane region" description="Helical" evidence="9">
    <location>
        <begin position="83"/>
        <end position="103"/>
    </location>
</feature>
<dbReference type="AlphaFoldDB" id="A0A2X0M4F0"/>
<dbReference type="InterPro" id="IPR004648">
    <property type="entry name" value="Oligpept_transpt"/>
</dbReference>
<dbReference type="PANTHER" id="PTHR22601">
    <property type="entry name" value="ISP4 LIKE PROTEIN"/>
    <property type="match status" value="1"/>
</dbReference>
<dbReference type="NCBIfam" id="TIGR00728">
    <property type="entry name" value="OPT_sfam"/>
    <property type="match status" value="1"/>
</dbReference>
<keyword evidence="3" id="KW-0813">Transport</keyword>
<evidence type="ECO:0000256" key="7">
    <source>
        <dbReference type="ARBA" id="ARBA00022989"/>
    </source>
</evidence>
<keyword evidence="8 9" id="KW-0472">Membrane</keyword>
<dbReference type="GO" id="GO:0035673">
    <property type="term" value="F:oligopeptide transmembrane transporter activity"/>
    <property type="evidence" value="ECO:0007669"/>
    <property type="project" value="InterPro"/>
</dbReference>
<feature type="transmembrane region" description="Helical" evidence="9">
    <location>
        <begin position="192"/>
        <end position="211"/>
    </location>
</feature>
<comment type="similarity">
    <text evidence="2">Belongs to the oligopeptide OPT transporter family.</text>
</comment>
<name>A0A2X0M4F0_9BASI</name>
<evidence type="ECO:0000256" key="4">
    <source>
        <dbReference type="ARBA" id="ARBA00022692"/>
    </source>
</evidence>
<evidence type="ECO:0000256" key="1">
    <source>
        <dbReference type="ARBA" id="ARBA00004141"/>
    </source>
</evidence>